<organism evidence="1 2">
    <name type="scientific">Polymorphospora lycopeni</name>
    <dbReference type="NCBI Taxonomy" id="3140240"/>
    <lineage>
        <taxon>Bacteria</taxon>
        <taxon>Bacillati</taxon>
        <taxon>Actinomycetota</taxon>
        <taxon>Actinomycetes</taxon>
        <taxon>Micromonosporales</taxon>
        <taxon>Micromonosporaceae</taxon>
        <taxon>Polymorphospora</taxon>
    </lineage>
</organism>
<name>A0ABV5CKY1_9ACTN</name>
<gene>
    <name evidence="1" type="ORF">AAFH96_06035</name>
</gene>
<keyword evidence="2" id="KW-1185">Reference proteome</keyword>
<evidence type="ECO:0000313" key="2">
    <source>
        <dbReference type="Proteomes" id="UP001582793"/>
    </source>
</evidence>
<dbReference type="EMBL" id="JBCGDC010000011">
    <property type="protein sequence ID" value="MFB6392665.1"/>
    <property type="molecule type" value="Genomic_DNA"/>
</dbReference>
<protein>
    <submittedName>
        <fullName evidence="1">Uncharacterized protein</fullName>
    </submittedName>
</protein>
<comment type="caution">
    <text evidence="1">The sequence shown here is derived from an EMBL/GenBank/DDBJ whole genome shotgun (WGS) entry which is preliminary data.</text>
</comment>
<proteinExistence type="predicted"/>
<dbReference type="Proteomes" id="UP001582793">
    <property type="component" value="Unassembled WGS sequence"/>
</dbReference>
<evidence type="ECO:0000313" key="1">
    <source>
        <dbReference type="EMBL" id="MFB6392665.1"/>
    </source>
</evidence>
<reference evidence="1 2" key="1">
    <citation type="submission" date="2024-04" db="EMBL/GenBank/DDBJ databases">
        <title>Polymorphospora sp. isolated from Baiyangdian Lake in Xiong'an New Area.</title>
        <authorList>
            <person name="Zhang X."/>
            <person name="Liu J."/>
        </authorList>
    </citation>
    <scope>NUCLEOTIDE SEQUENCE [LARGE SCALE GENOMIC DNA]</scope>
    <source>
        <strain evidence="1 2">2-325</strain>
    </source>
</reference>
<accession>A0ABV5CKY1</accession>
<sequence length="58" mass="6537">MDMWSDAFDTMNAIDMKAKELTLDQQLKLAEIKALLSISQELSRIHHNGINPTYDSGS</sequence>
<dbReference type="RefSeq" id="WP_375733381.1">
    <property type="nucleotide sequence ID" value="NZ_JBCGDC010000011.1"/>
</dbReference>